<gene>
    <name evidence="1" type="ORF">Vadar_009455</name>
</gene>
<sequence>MDNNYAQPLPPGVQSLPSSLPFSASVNQSTQQPPHPVQSSTGSHLPAHVAQNHLFPVPPSHSAYFHPSQSFHLQIRPSPYFDHAPPAPHWSYPSPTNFQYSGYLQPGIPTPPSGQHTEVAHGSIQLDRQSDGSRLHAESLQSDDHRSLPLLPELNISVEREKEPVVAHQDGPDESASNSRLHLDNVRNIEASAQDAVLREQEIATQNIIQSQRHARGASGPAEDGTDIFSGRHDPNELKEHLLKMTTDHRAEMALKRGKSTVPEEGNMEIGNGYGVPGGGAYYGGPRPYTGKSGVGGHDTGLEVPKVAGELGQTAVTKELPEYLKQKLKARGILKDEAAEGSTITDNKSETPSIQTVSLGKLPLGWVEAKDPTSGAPYYYNENSGKSQWERPVEIDSSLKPHSPLPLLEDWQEVLDEASGQKYYHNTKTLISQWERPNSLEQVGSQQPVSVVSKNEANGIWSDQASLLGKCMGCGGWGVALVQSWGYCNHCTRVLNLPESKFLPTSVGYQQHTTDSPNSNEGSEKRFSKQRSNMKPPFGKGNKRDNRKRGYDEDDELDPMDPSSYSDAPRGGWVVGLKGVQPRAADTTATGPLFQQRPYPSPGAVLRKNAEIASQKKKPKSHFAPISKRGDGSDGLGDAD</sequence>
<evidence type="ECO:0000313" key="2">
    <source>
        <dbReference type="Proteomes" id="UP000828048"/>
    </source>
</evidence>
<dbReference type="Proteomes" id="UP000828048">
    <property type="component" value="Chromosome 2"/>
</dbReference>
<keyword evidence="2" id="KW-1185">Reference proteome</keyword>
<organism evidence="1 2">
    <name type="scientific">Vaccinium darrowii</name>
    <dbReference type="NCBI Taxonomy" id="229202"/>
    <lineage>
        <taxon>Eukaryota</taxon>
        <taxon>Viridiplantae</taxon>
        <taxon>Streptophyta</taxon>
        <taxon>Embryophyta</taxon>
        <taxon>Tracheophyta</taxon>
        <taxon>Spermatophyta</taxon>
        <taxon>Magnoliopsida</taxon>
        <taxon>eudicotyledons</taxon>
        <taxon>Gunneridae</taxon>
        <taxon>Pentapetalae</taxon>
        <taxon>asterids</taxon>
        <taxon>Ericales</taxon>
        <taxon>Ericaceae</taxon>
        <taxon>Vaccinioideae</taxon>
        <taxon>Vaccinieae</taxon>
        <taxon>Vaccinium</taxon>
    </lineage>
</organism>
<dbReference type="EMBL" id="CM037152">
    <property type="protein sequence ID" value="KAH7833763.1"/>
    <property type="molecule type" value="Genomic_DNA"/>
</dbReference>
<comment type="caution">
    <text evidence="1">The sequence shown here is derived from an EMBL/GenBank/DDBJ whole genome shotgun (WGS) entry which is preliminary data.</text>
</comment>
<name>A0ACB7WZB3_9ERIC</name>
<evidence type="ECO:0000313" key="1">
    <source>
        <dbReference type="EMBL" id="KAH7833763.1"/>
    </source>
</evidence>
<proteinExistence type="predicted"/>
<accession>A0ACB7WZB3</accession>
<protein>
    <submittedName>
        <fullName evidence="1">Uncharacterized protein</fullName>
    </submittedName>
</protein>
<reference evidence="1 2" key="1">
    <citation type="journal article" date="2021" name="Hortic Res">
        <title>High-quality reference genome and annotation aids understanding of berry development for evergreen blueberry (Vaccinium darrowii).</title>
        <authorList>
            <person name="Yu J."/>
            <person name="Hulse-Kemp A.M."/>
            <person name="Babiker E."/>
            <person name="Staton M."/>
        </authorList>
    </citation>
    <scope>NUCLEOTIDE SEQUENCE [LARGE SCALE GENOMIC DNA]</scope>
    <source>
        <strain evidence="2">cv. NJ 8807/NJ 8810</strain>
        <tissue evidence="1">Young leaf</tissue>
    </source>
</reference>